<organism evidence="2 3">
    <name type="scientific">Amycolatopsis saalfeldensis</name>
    <dbReference type="NCBI Taxonomy" id="394193"/>
    <lineage>
        <taxon>Bacteria</taxon>
        <taxon>Bacillati</taxon>
        <taxon>Actinomycetota</taxon>
        <taxon>Actinomycetes</taxon>
        <taxon>Pseudonocardiales</taxon>
        <taxon>Pseudonocardiaceae</taxon>
        <taxon>Amycolatopsis</taxon>
    </lineage>
</organism>
<sequence length="58" mass="6170">MAKPSGLQIRNIIAAVLMAAAFVWNLVIGGPWWVTAIVGVACLLSSFSAYLNRPSARP</sequence>
<evidence type="ECO:0000313" key="3">
    <source>
        <dbReference type="Proteomes" id="UP000198582"/>
    </source>
</evidence>
<evidence type="ECO:0000313" key="2">
    <source>
        <dbReference type="EMBL" id="SEP51651.1"/>
    </source>
</evidence>
<evidence type="ECO:0000256" key="1">
    <source>
        <dbReference type="SAM" id="Phobius"/>
    </source>
</evidence>
<accession>A0A1H8YI02</accession>
<keyword evidence="1" id="KW-0472">Membrane</keyword>
<dbReference type="EMBL" id="FOEF01000016">
    <property type="protein sequence ID" value="SEP51651.1"/>
    <property type="molecule type" value="Genomic_DNA"/>
</dbReference>
<dbReference type="STRING" id="394193.SAMN04489732_116193"/>
<gene>
    <name evidence="2" type="ORF">SAMN04489732_116193</name>
</gene>
<keyword evidence="3" id="KW-1185">Reference proteome</keyword>
<feature type="transmembrane region" description="Helical" evidence="1">
    <location>
        <begin position="7"/>
        <end position="26"/>
    </location>
</feature>
<name>A0A1H8YI02_9PSEU</name>
<proteinExistence type="predicted"/>
<keyword evidence="1" id="KW-1133">Transmembrane helix</keyword>
<dbReference type="Proteomes" id="UP000198582">
    <property type="component" value="Unassembled WGS sequence"/>
</dbReference>
<keyword evidence="1" id="KW-0812">Transmembrane</keyword>
<dbReference type="RefSeq" id="WP_177231622.1">
    <property type="nucleotide sequence ID" value="NZ_FOEF01000016.1"/>
</dbReference>
<dbReference type="AlphaFoldDB" id="A0A1H8YI02"/>
<protein>
    <submittedName>
        <fullName evidence="2">Uncharacterized protein</fullName>
    </submittedName>
</protein>
<feature type="transmembrane region" description="Helical" evidence="1">
    <location>
        <begin position="32"/>
        <end position="51"/>
    </location>
</feature>
<reference evidence="2 3" key="1">
    <citation type="submission" date="2016-10" db="EMBL/GenBank/DDBJ databases">
        <authorList>
            <person name="de Groot N.N."/>
        </authorList>
    </citation>
    <scope>NUCLEOTIDE SEQUENCE [LARGE SCALE GENOMIC DNA]</scope>
    <source>
        <strain evidence="2 3">DSM 44993</strain>
    </source>
</reference>